<keyword evidence="3" id="KW-0274">FAD</keyword>
<dbReference type="GO" id="GO:0016491">
    <property type="term" value="F:oxidoreductase activity"/>
    <property type="evidence" value="ECO:0007669"/>
    <property type="project" value="UniProtKB-KW"/>
</dbReference>
<organism evidence="6 7">
    <name type="scientific">Desulfovibrio legallii</name>
    <dbReference type="NCBI Taxonomy" id="571438"/>
    <lineage>
        <taxon>Bacteria</taxon>
        <taxon>Pseudomonadati</taxon>
        <taxon>Thermodesulfobacteriota</taxon>
        <taxon>Desulfovibrionia</taxon>
        <taxon>Desulfovibrionales</taxon>
        <taxon>Desulfovibrionaceae</taxon>
        <taxon>Desulfovibrio</taxon>
    </lineage>
</organism>
<sequence>MSEEYATALTPEHKKFLQDLFKDGVSFDPETLRVYASDASLRTGVVLAMVRPENAAQLCEFMRWAEEQRVVVHPRGRGTSLSGGCVPTVPGIVVSMLGMDRILDISKEDFVAVVEPGVNTALLQAECEKLGMFYPPDPASGKATSVGGNVLTCAGGLRAVKYGVTRDYVLGVEAVLPGGKMVKFGGRSHKDVIGLDLGRLFVGSEGSLGIVTKLTLKLLPKPEASASVLVGYPSLDAALASMGKVFAAGILPCAVEFMNETVLEILTKTGEVPWPDTVKSLLLFQVDGSRDTVPLENARLSKQLDDALWRMEGVGKEEEDKLWAYRRRVSAASYVLGPDRIGGDMAVPRGSILKAVRRFEEIAAANGKRLIGFGHAGDGNIHANLHYDASDPDDARRTQKTHHELDDAALEFGGSLSGEHGGGCLKDVGKQLGKEEHALMRAVRKVFDPHGILNPGKGY</sequence>
<dbReference type="STRING" id="571438.SAMN05192586_11611"/>
<dbReference type="PANTHER" id="PTHR42934:SF1">
    <property type="entry name" value="GLYCOLATE OXIDASE SUBUNIT GLCD"/>
    <property type="match status" value="1"/>
</dbReference>
<evidence type="ECO:0000259" key="5">
    <source>
        <dbReference type="PROSITE" id="PS51387"/>
    </source>
</evidence>
<dbReference type="RefSeq" id="WP_092154594.1">
    <property type="nucleotide sequence ID" value="NZ_FNBX01000016.1"/>
</dbReference>
<dbReference type="InterPro" id="IPR036318">
    <property type="entry name" value="FAD-bd_PCMH-like_sf"/>
</dbReference>
<keyword evidence="4" id="KW-0560">Oxidoreductase</keyword>
<accession>A0A1G7PH81</accession>
<dbReference type="AlphaFoldDB" id="A0A1G7PH81"/>
<dbReference type="Pfam" id="PF01565">
    <property type="entry name" value="FAD_binding_4"/>
    <property type="match status" value="1"/>
</dbReference>
<dbReference type="InterPro" id="IPR016169">
    <property type="entry name" value="FAD-bd_PCMH_sub2"/>
</dbReference>
<dbReference type="InterPro" id="IPR051914">
    <property type="entry name" value="FAD-linked_OxidoTrans_Type4"/>
</dbReference>
<evidence type="ECO:0000256" key="1">
    <source>
        <dbReference type="ARBA" id="ARBA00001974"/>
    </source>
</evidence>
<dbReference type="PANTHER" id="PTHR42934">
    <property type="entry name" value="GLYCOLATE OXIDASE SUBUNIT GLCD"/>
    <property type="match status" value="1"/>
</dbReference>
<dbReference type="Pfam" id="PF02913">
    <property type="entry name" value="FAD-oxidase_C"/>
    <property type="match status" value="1"/>
</dbReference>
<keyword evidence="2" id="KW-0285">Flavoprotein</keyword>
<evidence type="ECO:0000256" key="2">
    <source>
        <dbReference type="ARBA" id="ARBA00022630"/>
    </source>
</evidence>
<evidence type="ECO:0000256" key="4">
    <source>
        <dbReference type="ARBA" id="ARBA00023002"/>
    </source>
</evidence>
<name>A0A1G7PH81_9BACT</name>
<dbReference type="OrthoDB" id="9811557at2"/>
<protein>
    <submittedName>
        <fullName evidence="6">D-lactate dehydrogenase (Cytochrome)/glycolate oxidase</fullName>
    </submittedName>
</protein>
<evidence type="ECO:0000313" key="6">
    <source>
        <dbReference type="EMBL" id="SDF85635.1"/>
    </source>
</evidence>
<evidence type="ECO:0000313" key="7">
    <source>
        <dbReference type="Proteomes" id="UP000199355"/>
    </source>
</evidence>
<keyword evidence="7" id="KW-1185">Reference proteome</keyword>
<gene>
    <name evidence="6" type="ORF">SAMN05192586_11611</name>
</gene>
<dbReference type="GO" id="GO:0071949">
    <property type="term" value="F:FAD binding"/>
    <property type="evidence" value="ECO:0007669"/>
    <property type="project" value="InterPro"/>
</dbReference>
<dbReference type="Proteomes" id="UP000199355">
    <property type="component" value="Unassembled WGS sequence"/>
</dbReference>
<dbReference type="EMBL" id="FNBX01000016">
    <property type="protein sequence ID" value="SDF85635.1"/>
    <property type="molecule type" value="Genomic_DNA"/>
</dbReference>
<dbReference type="InterPro" id="IPR016166">
    <property type="entry name" value="FAD-bd_PCMH"/>
</dbReference>
<dbReference type="PROSITE" id="PS51387">
    <property type="entry name" value="FAD_PCMH"/>
    <property type="match status" value="1"/>
</dbReference>
<dbReference type="SUPFAM" id="SSF55103">
    <property type="entry name" value="FAD-linked oxidases, C-terminal domain"/>
    <property type="match status" value="1"/>
</dbReference>
<reference evidence="7" key="1">
    <citation type="submission" date="2016-10" db="EMBL/GenBank/DDBJ databases">
        <authorList>
            <person name="Varghese N."/>
            <person name="Submissions S."/>
        </authorList>
    </citation>
    <scope>NUCLEOTIDE SEQUENCE [LARGE SCALE GENOMIC DNA]</scope>
    <source>
        <strain evidence="7">KHC7</strain>
    </source>
</reference>
<dbReference type="InterPro" id="IPR016164">
    <property type="entry name" value="FAD-linked_Oxase-like_C"/>
</dbReference>
<feature type="domain" description="FAD-binding PCMH-type" evidence="5">
    <location>
        <begin position="42"/>
        <end position="221"/>
    </location>
</feature>
<proteinExistence type="predicted"/>
<dbReference type="SUPFAM" id="SSF56176">
    <property type="entry name" value="FAD-binding/transporter-associated domain-like"/>
    <property type="match status" value="1"/>
</dbReference>
<dbReference type="InterPro" id="IPR004113">
    <property type="entry name" value="FAD-bd_oxidored_4_C"/>
</dbReference>
<dbReference type="Gene3D" id="3.30.465.10">
    <property type="match status" value="1"/>
</dbReference>
<dbReference type="InterPro" id="IPR006094">
    <property type="entry name" value="Oxid_FAD_bind_N"/>
</dbReference>
<dbReference type="InterPro" id="IPR016171">
    <property type="entry name" value="Vanillyl_alc_oxidase_C-sub2"/>
</dbReference>
<dbReference type="Gene3D" id="3.30.70.2740">
    <property type="match status" value="1"/>
</dbReference>
<evidence type="ECO:0000256" key="3">
    <source>
        <dbReference type="ARBA" id="ARBA00022827"/>
    </source>
</evidence>
<comment type="cofactor">
    <cofactor evidence="1">
        <name>FAD</name>
        <dbReference type="ChEBI" id="CHEBI:57692"/>
    </cofactor>
</comment>
<dbReference type="Gene3D" id="1.10.45.10">
    <property type="entry name" value="Vanillyl-alcohol Oxidase, Chain A, domain 4"/>
    <property type="match status" value="1"/>
</dbReference>